<gene>
    <name evidence="2" type="ORF">CEXT_261701</name>
</gene>
<organism evidence="2 3">
    <name type="scientific">Caerostris extrusa</name>
    <name type="common">Bark spider</name>
    <name type="synonym">Caerostris bankana</name>
    <dbReference type="NCBI Taxonomy" id="172846"/>
    <lineage>
        <taxon>Eukaryota</taxon>
        <taxon>Metazoa</taxon>
        <taxon>Ecdysozoa</taxon>
        <taxon>Arthropoda</taxon>
        <taxon>Chelicerata</taxon>
        <taxon>Arachnida</taxon>
        <taxon>Araneae</taxon>
        <taxon>Araneomorphae</taxon>
        <taxon>Entelegynae</taxon>
        <taxon>Araneoidea</taxon>
        <taxon>Araneidae</taxon>
        <taxon>Caerostris</taxon>
    </lineage>
</organism>
<keyword evidence="3" id="KW-1185">Reference proteome</keyword>
<evidence type="ECO:0000256" key="1">
    <source>
        <dbReference type="SAM" id="MobiDB-lite"/>
    </source>
</evidence>
<reference evidence="2 3" key="1">
    <citation type="submission" date="2021-06" db="EMBL/GenBank/DDBJ databases">
        <title>Caerostris extrusa draft genome.</title>
        <authorList>
            <person name="Kono N."/>
            <person name="Arakawa K."/>
        </authorList>
    </citation>
    <scope>NUCLEOTIDE SEQUENCE [LARGE SCALE GENOMIC DNA]</scope>
</reference>
<proteinExistence type="predicted"/>
<evidence type="ECO:0000313" key="3">
    <source>
        <dbReference type="Proteomes" id="UP001054945"/>
    </source>
</evidence>
<sequence length="84" mass="9749">MCFGNSTSVNYYARSEITTTYNDSESQTEENGDSRVFMHKWKKRRSSSTSSEYDLRKMTTSQKGHLCGPRPLVTETYKTDVMFQ</sequence>
<dbReference type="EMBL" id="BPLR01004656">
    <property type="protein sequence ID" value="GIX96485.1"/>
    <property type="molecule type" value="Genomic_DNA"/>
</dbReference>
<evidence type="ECO:0000313" key="2">
    <source>
        <dbReference type="EMBL" id="GIX96485.1"/>
    </source>
</evidence>
<dbReference type="AlphaFoldDB" id="A0AAV4PKJ9"/>
<comment type="caution">
    <text evidence="2">The sequence shown here is derived from an EMBL/GenBank/DDBJ whole genome shotgun (WGS) entry which is preliminary data.</text>
</comment>
<name>A0AAV4PKJ9_CAEEX</name>
<feature type="region of interest" description="Disordered" evidence="1">
    <location>
        <begin position="19"/>
        <end position="55"/>
    </location>
</feature>
<protein>
    <submittedName>
        <fullName evidence="2">Uncharacterized protein</fullName>
    </submittedName>
</protein>
<dbReference type="Proteomes" id="UP001054945">
    <property type="component" value="Unassembled WGS sequence"/>
</dbReference>
<accession>A0AAV4PKJ9</accession>
<feature type="compositionally biased region" description="Basic residues" evidence="1">
    <location>
        <begin position="37"/>
        <end position="46"/>
    </location>
</feature>